<evidence type="ECO:0000313" key="2">
    <source>
        <dbReference type="Proteomes" id="UP000305751"/>
    </source>
</evidence>
<protein>
    <submittedName>
        <fullName evidence="1">DUF4120 domain-containing protein</fullName>
    </submittedName>
</protein>
<dbReference type="Proteomes" id="UP000305751">
    <property type="component" value="Unassembled WGS sequence"/>
</dbReference>
<gene>
    <name evidence="1" type="ORF">E5356_19245</name>
</gene>
<reference evidence="1 2" key="1">
    <citation type="submission" date="2019-04" db="EMBL/GenBank/DDBJ databases">
        <title>Microbes associate with the intestines of laboratory mice.</title>
        <authorList>
            <person name="Navarre W."/>
            <person name="Wong E."/>
            <person name="Huang K."/>
            <person name="Tropini C."/>
            <person name="Ng K."/>
            <person name="Yu B."/>
        </authorList>
    </citation>
    <scope>NUCLEOTIDE SEQUENCE [LARGE SCALE GENOMIC DNA]</scope>
    <source>
        <strain evidence="1 2">NM70_E10</strain>
    </source>
</reference>
<keyword evidence="2" id="KW-1185">Reference proteome</keyword>
<dbReference type="RefSeq" id="WP_136015080.1">
    <property type="nucleotide sequence ID" value="NZ_CAJTBC010000076.1"/>
</dbReference>
<dbReference type="Pfam" id="PF13496">
    <property type="entry name" value="DUF4120"/>
    <property type="match status" value="1"/>
</dbReference>
<dbReference type="AlphaFoldDB" id="A0A4S2A7X7"/>
<sequence length="96" mass="11099">MKIKCQEHYDKVLEYAKSIGDTTFEKCIERLKQWEKNSNGRYEIELYWDFAPYSFGFAEVAADGSKGVVGGLLYHGRPDESFAVIMEPFHGWSIHT</sequence>
<dbReference type="EMBL" id="SRZA01000109">
    <property type="protein sequence ID" value="TGX96676.1"/>
    <property type="molecule type" value="Genomic_DNA"/>
</dbReference>
<evidence type="ECO:0000313" key="1">
    <source>
        <dbReference type="EMBL" id="TGX96676.1"/>
    </source>
</evidence>
<proteinExistence type="predicted"/>
<name>A0A4S2A7X7_9BACE</name>
<organism evidence="1 2">
    <name type="scientific">Bacteroides acidifaciens</name>
    <dbReference type="NCBI Taxonomy" id="85831"/>
    <lineage>
        <taxon>Bacteria</taxon>
        <taxon>Pseudomonadati</taxon>
        <taxon>Bacteroidota</taxon>
        <taxon>Bacteroidia</taxon>
        <taxon>Bacteroidales</taxon>
        <taxon>Bacteroidaceae</taxon>
        <taxon>Bacteroides</taxon>
    </lineage>
</organism>
<dbReference type="InterPro" id="IPR025185">
    <property type="entry name" value="DUF4120"/>
</dbReference>
<accession>A0A4S2A7X7</accession>
<comment type="caution">
    <text evidence="1">The sequence shown here is derived from an EMBL/GenBank/DDBJ whole genome shotgun (WGS) entry which is preliminary data.</text>
</comment>